<evidence type="ECO:0000313" key="10">
    <source>
        <dbReference type="Proteomes" id="UP000003490"/>
    </source>
</evidence>
<evidence type="ECO:0000256" key="4">
    <source>
        <dbReference type="ARBA" id="ARBA00022984"/>
    </source>
</evidence>
<dbReference type="HAMAP" id="MF_00258">
    <property type="entry name" value="Glu_racemase"/>
    <property type="match status" value="1"/>
</dbReference>
<gene>
    <name evidence="7 8" type="primary">murI</name>
    <name evidence="9" type="ORF">CH238_02820</name>
    <name evidence="8" type="ORF">CLOLEP_02926</name>
</gene>
<comment type="similarity">
    <text evidence="7">Belongs to the aspartate/glutamate racemases family.</text>
</comment>
<dbReference type="SUPFAM" id="SSF53681">
    <property type="entry name" value="Aspartate/glutamate racemase"/>
    <property type="match status" value="2"/>
</dbReference>
<feature type="active site" description="Proton donor/acceptor" evidence="7">
    <location>
        <position position="74"/>
    </location>
</feature>
<feature type="binding site" evidence="7">
    <location>
        <begin position="187"/>
        <end position="188"/>
    </location>
    <ligand>
        <name>substrate</name>
    </ligand>
</feature>
<evidence type="ECO:0000256" key="2">
    <source>
        <dbReference type="ARBA" id="ARBA00013090"/>
    </source>
</evidence>
<dbReference type="InterPro" id="IPR004391">
    <property type="entry name" value="Glu_race"/>
</dbReference>
<dbReference type="eggNOG" id="COG0796">
    <property type="taxonomic scope" value="Bacteria"/>
</dbReference>
<feature type="binding site" evidence="7">
    <location>
        <begin position="11"/>
        <end position="12"/>
    </location>
    <ligand>
        <name>substrate</name>
    </ligand>
</feature>
<evidence type="ECO:0000256" key="3">
    <source>
        <dbReference type="ARBA" id="ARBA00022960"/>
    </source>
</evidence>
<dbReference type="PANTHER" id="PTHR21198:SF2">
    <property type="entry name" value="GLUTAMATE RACEMASE"/>
    <property type="match status" value="1"/>
</dbReference>
<comment type="pathway">
    <text evidence="7">Cell wall biogenesis; peptidoglycan biosynthesis.</text>
</comment>
<dbReference type="InterPro" id="IPR015942">
    <property type="entry name" value="Asp/Glu/hydantoin_racemase"/>
</dbReference>
<evidence type="ECO:0000256" key="6">
    <source>
        <dbReference type="ARBA" id="ARBA00023316"/>
    </source>
</evidence>
<comment type="caution">
    <text evidence="8">The sequence shown here is derived from an EMBL/GenBank/DDBJ whole genome shotgun (WGS) entry which is preliminary data.</text>
</comment>
<keyword evidence="4 7" id="KW-0573">Peptidoglycan synthesis</keyword>
<dbReference type="GO" id="GO:0008360">
    <property type="term" value="P:regulation of cell shape"/>
    <property type="evidence" value="ECO:0007669"/>
    <property type="project" value="UniProtKB-KW"/>
</dbReference>
<dbReference type="Proteomes" id="UP000220611">
    <property type="component" value="Unassembled WGS sequence"/>
</dbReference>
<dbReference type="GO" id="GO:0008881">
    <property type="term" value="F:glutamate racemase activity"/>
    <property type="evidence" value="ECO:0007669"/>
    <property type="project" value="UniProtKB-UniRule"/>
</dbReference>
<sequence length="271" mass="29192">MASNHPIGVFDSGVGGLTAVKELRALLPHEDIVYFGDTSRAPYGNRSRDTILRYARQDVNFLLSQKVKMIIAACGTVSSVAASMGQSLPVPFTGVVTPTCRAAVKATKNKRIGVIATAATIDSGSYRKELNALHPEIQVFEQPCPLFVPLVENAFIDPGDQVTNLVAQRYLSGLRGAGVDTLILGCTHYPIISAIISKAMGDQVTLIDSGRETAVYAARLLKDQQLLASGGQEGRNAFYVSDSVDGFNQIADIFLGREMNHSACRINIEEY</sequence>
<dbReference type="NCBIfam" id="TIGR00067">
    <property type="entry name" value="glut_race"/>
    <property type="match status" value="1"/>
</dbReference>
<feature type="active site" description="Proton donor/acceptor" evidence="7">
    <location>
        <position position="186"/>
    </location>
</feature>
<accession>A7VWG1</accession>
<dbReference type="HOGENOM" id="CLU_052344_0_2_9"/>
<dbReference type="InterPro" id="IPR001920">
    <property type="entry name" value="Asp/Glu_race"/>
</dbReference>
<evidence type="ECO:0000256" key="5">
    <source>
        <dbReference type="ARBA" id="ARBA00023235"/>
    </source>
</evidence>
<keyword evidence="3 7" id="KW-0133">Cell shape</keyword>
<dbReference type="PANTHER" id="PTHR21198">
    <property type="entry name" value="GLUTAMATE RACEMASE"/>
    <property type="match status" value="1"/>
</dbReference>
<reference evidence="8 10" key="1">
    <citation type="submission" date="2007-08" db="EMBL/GenBank/DDBJ databases">
        <title>Draft genome sequence of Clostridium leptum (DSM 753).</title>
        <authorList>
            <person name="Sudarsanam P."/>
            <person name="Ley R."/>
            <person name="Guruge J."/>
            <person name="Turnbaugh P.J."/>
            <person name="Mahowald M."/>
            <person name="Liep D."/>
            <person name="Gordon J."/>
        </authorList>
    </citation>
    <scope>NUCLEOTIDE SEQUENCE [LARGE SCALE GENOMIC DNA]</scope>
    <source>
        <strain evidence="8 10">DSM 753</strain>
    </source>
</reference>
<proteinExistence type="inferred from homology"/>
<evidence type="ECO:0000313" key="8">
    <source>
        <dbReference type="EMBL" id="EDO60108.1"/>
    </source>
</evidence>
<dbReference type="AlphaFoldDB" id="A7VWG1"/>
<comment type="caution">
    <text evidence="7">Lacks conserved residue(s) required for the propagation of feature annotation.</text>
</comment>
<keyword evidence="6 7" id="KW-0961">Cell wall biogenesis/degradation</keyword>
<dbReference type="GO" id="GO:0009252">
    <property type="term" value="P:peptidoglycan biosynthetic process"/>
    <property type="evidence" value="ECO:0007669"/>
    <property type="project" value="UniProtKB-UniRule"/>
</dbReference>
<dbReference type="FunFam" id="3.40.50.1860:FF:000001">
    <property type="entry name" value="Glutamate racemase"/>
    <property type="match status" value="1"/>
</dbReference>
<dbReference type="GO" id="GO:0071555">
    <property type="term" value="P:cell wall organization"/>
    <property type="evidence" value="ECO:0007669"/>
    <property type="project" value="UniProtKB-KW"/>
</dbReference>
<dbReference type="EMBL" id="NOXF01000001">
    <property type="protein sequence ID" value="PEQ25937.1"/>
    <property type="molecule type" value="Genomic_DNA"/>
</dbReference>
<dbReference type="Gene3D" id="3.40.50.1860">
    <property type="match status" value="2"/>
</dbReference>
<reference evidence="9 11" key="3">
    <citation type="submission" date="2017-07" db="EMBL/GenBank/DDBJ databases">
        <title>Prevalence of linear plasmids in Cutibacterium (Propionibacterium) acnes isolates obtained from prostatic tissue.</title>
        <authorList>
            <person name="Davidsson S."/>
            <person name="Carlsson J."/>
            <person name="Molling P."/>
            <person name="Andren O."/>
            <person name="Andersson S.-O."/>
            <person name="Brzuszkiewicz E."/>
            <person name="Poehlein A."/>
            <person name="Al-Zeer M."/>
            <person name="Brinkmann V."/>
            <person name="Scavenius C."/>
            <person name="Nazipi S."/>
            <person name="Soderquist B."/>
            <person name="Bruggemann H."/>
        </authorList>
    </citation>
    <scope>NUCLEOTIDE SEQUENCE [LARGE SCALE GENOMIC DNA]</scope>
    <source>
        <strain evidence="9 11">DSM 753</strain>
    </source>
</reference>
<dbReference type="PROSITE" id="PS00924">
    <property type="entry name" value="ASP_GLU_RACEMASE_2"/>
    <property type="match status" value="1"/>
</dbReference>
<dbReference type="Proteomes" id="UP000003490">
    <property type="component" value="Unassembled WGS sequence"/>
</dbReference>
<keyword evidence="11" id="KW-1185">Reference proteome</keyword>
<reference evidence="8 10" key="2">
    <citation type="submission" date="2007-08" db="EMBL/GenBank/DDBJ databases">
        <authorList>
            <person name="Fulton L."/>
            <person name="Clifton S."/>
            <person name="Fulton B."/>
            <person name="Xu J."/>
            <person name="Minx P."/>
            <person name="Pepin K.H."/>
            <person name="Johnson M."/>
            <person name="Thiruvilangam P."/>
            <person name="Bhonagiri V."/>
            <person name="Nash W.E."/>
            <person name="Wang C."/>
            <person name="Mardis E.R."/>
            <person name="Wilson R.K."/>
        </authorList>
    </citation>
    <scope>NUCLEOTIDE SEQUENCE [LARGE SCALE GENOMIC DNA]</scope>
    <source>
        <strain evidence="8 10">DSM 753</strain>
    </source>
</reference>
<evidence type="ECO:0000313" key="11">
    <source>
        <dbReference type="Proteomes" id="UP000220611"/>
    </source>
</evidence>
<evidence type="ECO:0000256" key="1">
    <source>
        <dbReference type="ARBA" id="ARBA00001602"/>
    </source>
</evidence>
<comment type="function">
    <text evidence="7">Provides the (R)-glutamate required for cell wall biosynthesis.</text>
</comment>
<dbReference type="EC" id="5.1.1.3" evidence="2 7"/>
<dbReference type="EMBL" id="ABCB02000020">
    <property type="protein sequence ID" value="EDO60108.1"/>
    <property type="molecule type" value="Genomic_DNA"/>
</dbReference>
<keyword evidence="5 7" id="KW-0413">Isomerase</keyword>
<dbReference type="UniPathway" id="UPA00219"/>
<protein>
    <recommendedName>
        <fullName evidence="2 7">Glutamate racemase</fullName>
        <ecNumber evidence="2 7">5.1.1.3</ecNumber>
    </recommendedName>
</protein>
<dbReference type="InterPro" id="IPR033134">
    <property type="entry name" value="Asp/Glu_racemase_AS_2"/>
</dbReference>
<organism evidence="8 10">
    <name type="scientific">[Clostridium] leptum DSM 753</name>
    <dbReference type="NCBI Taxonomy" id="428125"/>
    <lineage>
        <taxon>Bacteria</taxon>
        <taxon>Bacillati</taxon>
        <taxon>Bacillota</taxon>
        <taxon>Clostridia</taxon>
        <taxon>Eubacteriales</taxon>
        <taxon>Oscillospiraceae</taxon>
        <taxon>Oscillospiraceae incertae sedis</taxon>
    </lineage>
</organism>
<feature type="binding site" evidence="7">
    <location>
        <begin position="43"/>
        <end position="44"/>
    </location>
    <ligand>
        <name>substrate</name>
    </ligand>
</feature>
<dbReference type="OrthoDB" id="9801055at2"/>
<evidence type="ECO:0000256" key="7">
    <source>
        <dbReference type="HAMAP-Rule" id="MF_00258"/>
    </source>
</evidence>
<evidence type="ECO:0000313" key="9">
    <source>
        <dbReference type="EMBL" id="PEQ25937.1"/>
    </source>
</evidence>
<dbReference type="Pfam" id="PF01177">
    <property type="entry name" value="Asp_Glu_race"/>
    <property type="match status" value="1"/>
</dbReference>
<comment type="catalytic activity">
    <reaction evidence="1 7">
        <text>L-glutamate = D-glutamate</text>
        <dbReference type="Rhea" id="RHEA:12813"/>
        <dbReference type="ChEBI" id="CHEBI:29985"/>
        <dbReference type="ChEBI" id="CHEBI:29986"/>
        <dbReference type="EC" id="5.1.1.3"/>
    </reaction>
</comment>
<name>A7VWG1_9FIRM</name>